<dbReference type="Pfam" id="PF00930">
    <property type="entry name" value="DPPIV_N"/>
    <property type="match status" value="1"/>
</dbReference>
<dbReference type="Gene3D" id="2.140.10.30">
    <property type="entry name" value="Dipeptidylpeptidase IV, N-terminal domain"/>
    <property type="match status" value="2"/>
</dbReference>
<dbReference type="Proteomes" id="UP000244174">
    <property type="component" value="Unassembled WGS sequence"/>
</dbReference>
<dbReference type="EMBL" id="QBKQ01000001">
    <property type="protein sequence ID" value="PTX44886.1"/>
    <property type="molecule type" value="Genomic_DNA"/>
</dbReference>
<dbReference type="GO" id="GO:0008239">
    <property type="term" value="F:dipeptidyl-peptidase activity"/>
    <property type="evidence" value="ECO:0007669"/>
    <property type="project" value="TreeGrafter"/>
</dbReference>
<dbReference type="SUPFAM" id="SSF53474">
    <property type="entry name" value="alpha/beta-Hydrolases"/>
    <property type="match status" value="1"/>
</dbReference>
<evidence type="ECO:0000313" key="4">
    <source>
        <dbReference type="Proteomes" id="UP000244174"/>
    </source>
</evidence>
<feature type="domain" description="Dipeptidylpeptidase IV N-terminal" evidence="2">
    <location>
        <begin position="236"/>
        <end position="501"/>
    </location>
</feature>
<dbReference type="GO" id="GO:0004177">
    <property type="term" value="F:aminopeptidase activity"/>
    <property type="evidence" value="ECO:0007669"/>
    <property type="project" value="UniProtKB-KW"/>
</dbReference>
<dbReference type="InterPro" id="IPR002469">
    <property type="entry name" value="Peptidase_S9B_N"/>
</dbReference>
<reference evidence="3 4" key="1">
    <citation type="submission" date="2018-04" db="EMBL/GenBank/DDBJ databases">
        <title>Genomic Encyclopedia of Archaeal and Bacterial Type Strains, Phase II (KMG-II): from individual species to whole genera.</title>
        <authorList>
            <person name="Goeker M."/>
        </authorList>
    </citation>
    <scope>NUCLEOTIDE SEQUENCE [LARGE SCALE GENOMIC DNA]</scope>
    <source>
        <strain evidence="3 4">DSM 23082</strain>
    </source>
</reference>
<keyword evidence="3" id="KW-0645">Protease</keyword>
<dbReference type="InterPro" id="IPR001375">
    <property type="entry name" value="Peptidase_S9_cat"/>
</dbReference>
<comment type="caution">
    <text evidence="3">The sequence shown here is derived from an EMBL/GenBank/DDBJ whole genome shotgun (WGS) entry which is preliminary data.</text>
</comment>
<evidence type="ECO:0000259" key="2">
    <source>
        <dbReference type="Pfam" id="PF00930"/>
    </source>
</evidence>
<dbReference type="InterPro" id="IPR050278">
    <property type="entry name" value="Serine_Prot_S9B/DPPIV"/>
</dbReference>
<dbReference type="GO" id="GO:0006508">
    <property type="term" value="P:proteolysis"/>
    <property type="evidence" value="ECO:0007669"/>
    <property type="project" value="InterPro"/>
</dbReference>
<sequence>MPKILHTLTFFLIASAISYGQTSDLSVEKVMQDTDWMGTFPSSVKWGIHSENIYFDYNPDRNPSDSLYRINIKNPAKILSVSAEEKREIIPISGDFNKSRSKTIFTENGDLFIYDLKAKEKRELLDLSFSIQDAEFMADDRKISFQAEGNAFIYDLENGSIKQITHFKKGSEKQKKDKDTSAKEDWLESENLELLEVVNQRKEEKESSEAYLKSTKEDEDFVFYLQGKELRNLEISPNGNFAGFSLIERKRGKETVVPNYVDESGYTVDLPARSKVGDMEYTAELALYDLRKDTVYMIDFSDLPGIKDLPDYTADYPDKDWEKEEREIIPSKIYFSDNGEKAVVNLRSTDNKDRWIAAIDLEKGTLRSIERQRDEAWLAGPGIGYTYYGNATMGWLPDNKHIYFQSEESGYSHLYVLNVASGEKKDLTPGDFEVFDPMISNDKKHWYFTSSEVHPGERHFYRMPLMGGKTEKLTSMTGKNEVSLSPDEKYMAITYSYMNSPEELYLKKTSSNAEPQQLTSGQSEAFSAYDWREPELIKFEARDGAMVPARLYVPEESVKNDAAVVFVHGAGYLQNAHKWWSSYFREYMFHNLLTDLGYTVIDIDYRGSAGYGRDWRTGIYRHMGGKDLTDQVDGVKYLIENHDIDPEKVGIYGGSYGGFITLMAMFTEADTFKAGAALRSVTDWAHYNHGYTSNILNEPSKDPIAYRRSSPIYFAEGLQGDLLIAHGMVDTNVHFQDVVRLAQRLIELGKEDWEMAVFPVEGHGFVEPSSWTDEYRRILELFNENLLEE</sequence>
<protein>
    <submittedName>
        <fullName evidence="3">Dipeptidyl aminopeptidase/acylaminoacyl peptidase</fullName>
    </submittedName>
</protein>
<evidence type="ECO:0000313" key="3">
    <source>
        <dbReference type="EMBL" id="PTX44886.1"/>
    </source>
</evidence>
<accession>A0A2T6AMA2</accession>
<dbReference type="InterPro" id="IPR029058">
    <property type="entry name" value="AB_hydrolase_fold"/>
</dbReference>
<organism evidence="3 4">
    <name type="scientific">Christiangramia gaetbulicola</name>
    <dbReference type="NCBI Taxonomy" id="703340"/>
    <lineage>
        <taxon>Bacteria</taxon>
        <taxon>Pseudomonadati</taxon>
        <taxon>Bacteroidota</taxon>
        <taxon>Flavobacteriia</taxon>
        <taxon>Flavobacteriales</taxon>
        <taxon>Flavobacteriaceae</taxon>
        <taxon>Christiangramia</taxon>
    </lineage>
</organism>
<name>A0A2T6AMA2_9FLAO</name>
<dbReference type="RefSeq" id="WP_108170797.1">
    <property type="nucleotide sequence ID" value="NZ_QBKQ01000001.1"/>
</dbReference>
<feature type="domain" description="Peptidase S9 prolyl oligopeptidase catalytic" evidence="1">
    <location>
        <begin position="591"/>
        <end position="786"/>
    </location>
</feature>
<keyword evidence="3" id="KW-0378">Hydrolase</keyword>
<evidence type="ECO:0000259" key="1">
    <source>
        <dbReference type="Pfam" id="PF00326"/>
    </source>
</evidence>
<dbReference type="Gene3D" id="3.40.50.1820">
    <property type="entry name" value="alpha/beta hydrolase"/>
    <property type="match status" value="1"/>
</dbReference>
<keyword evidence="3" id="KW-0031">Aminopeptidase</keyword>
<dbReference type="AlphaFoldDB" id="A0A2T6AMA2"/>
<dbReference type="OrthoDB" id="9812921at2"/>
<dbReference type="SUPFAM" id="SSF82171">
    <property type="entry name" value="DPP6 N-terminal domain-like"/>
    <property type="match status" value="1"/>
</dbReference>
<gene>
    <name evidence="3" type="ORF">C8P64_0870</name>
</gene>
<keyword evidence="4" id="KW-1185">Reference proteome</keyword>
<dbReference type="GO" id="GO:0008236">
    <property type="term" value="F:serine-type peptidase activity"/>
    <property type="evidence" value="ECO:0007669"/>
    <property type="project" value="InterPro"/>
</dbReference>
<dbReference type="Pfam" id="PF00326">
    <property type="entry name" value="Peptidase_S9"/>
    <property type="match status" value="1"/>
</dbReference>
<dbReference type="PANTHER" id="PTHR11731">
    <property type="entry name" value="PROTEASE FAMILY S9B,C DIPEPTIDYL-PEPTIDASE IV-RELATED"/>
    <property type="match status" value="1"/>
</dbReference>
<dbReference type="PANTHER" id="PTHR11731:SF193">
    <property type="entry name" value="DIPEPTIDYL PEPTIDASE 9"/>
    <property type="match status" value="1"/>
</dbReference>
<proteinExistence type="predicted"/>